<dbReference type="EMBL" id="WHVB01000012">
    <property type="protein sequence ID" value="KAF8478213.1"/>
    <property type="molecule type" value="Genomic_DNA"/>
</dbReference>
<proteinExistence type="predicted"/>
<evidence type="ECO:0000256" key="3">
    <source>
        <dbReference type="ARBA" id="ARBA00023002"/>
    </source>
</evidence>
<evidence type="ECO:0000256" key="2">
    <source>
        <dbReference type="ARBA" id="ARBA00022643"/>
    </source>
</evidence>
<comment type="caution">
    <text evidence="4">The sequence shown here is derived from an EMBL/GenBank/DDBJ whole genome shotgun (WGS) entry which is preliminary data.</text>
</comment>
<dbReference type="CDD" id="cd04730">
    <property type="entry name" value="NPD_like"/>
    <property type="match status" value="1"/>
</dbReference>
<dbReference type="SUPFAM" id="SSF51412">
    <property type="entry name" value="Inosine monophosphate dehydrogenase (IMPDH)"/>
    <property type="match status" value="1"/>
</dbReference>
<dbReference type="OrthoDB" id="412383at2759"/>
<keyword evidence="3" id="KW-0560">Oxidoreductase</keyword>
<keyword evidence="1" id="KW-0285">Flavoprotein</keyword>
<dbReference type="PANTHER" id="PTHR32332">
    <property type="entry name" value="2-NITROPROPANE DIOXYGENASE"/>
    <property type="match status" value="1"/>
</dbReference>
<evidence type="ECO:0000313" key="5">
    <source>
        <dbReference type="Proteomes" id="UP000759537"/>
    </source>
</evidence>
<reference evidence="4" key="2">
    <citation type="journal article" date="2020" name="Nat. Commun.">
        <title>Large-scale genome sequencing of mycorrhizal fungi provides insights into the early evolution of symbiotic traits.</title>
        <authorList>
            <person name="Miyauchi S."/>
            <person name="Kiss E."/>
            <person name="Kuo A."/>
            <person name="Drula E."/>
            <person name="Kohler A."/>
            <person name="Sanchez-Garcia M."/>
            <person name="Morin E."/>
            <person name="Andreopoulos B."/>
            <person name="Barry K.W."/>
            <person name="Bonito G."/>
            <person name="Buee M."/>
            <person name="Carver A."/>
            <person name="Chen C."/>
            <person name="Cichocki N."/>
            <person name="Clum A."/>
            <person name="Culley D."/>
            <person name="Crous P.W."/>
            <person name="Fauchery L."/>
            <person name="Girlanda M."/>
            <person name="Hayes R.D."/>
            <person name="Keri Z."/>
            <person name="LaButti K."/>
            <person name="Lipzen A."/>
            <person name="Lombard V."/>
            <person name="Magnuson J."/>
            <person name="Maillard F."/>
            <person name="Murat C."/>
            <person name="Nolan M."/>
            <person name="Ohm R.A."/>
            <person name="Pangilinan J."/>
            <person name="Pereira M.F."/>
            <person name="Perotto S."/>
            <person name="Peter M."/>
            <person name="Pfister S."/>
            <person name="Riley R."/>
            <person name="Sitrit Y."/>
            <person name="Stielow J.B."/>
            <person name="Szollosi G."/>
            <person name="Zifcakova L."/>
            <person name="Stursova M."/>
            <person name="Spatafora J.W."/>
            <person name="Tedersoo L."/>
            <person name="Vaario L.M."/>
            <person name="Yamada A."/>
            <person name="Yan M."/>
            <person name="Wang P."/>
            <person name="Xu J."/>
            <person name="Bruns T."/>
            <person name="Baldrian P."/>
            <person name="Vilgalys R."/>
            <person name="Dunand C."/>
            <person name="Henrissat B."/>
            <person name="Grigoriev I.V."/>
            <person name="Hibbett D."/>
            <person name="Nagy L.G."/>
            <person name="Martin F.M."/>
        </authorList>
    </citation>
    <scope>NUCLEOTIDE SEQUENCE</scope>
    <source>
        <strain evidence="4">Prilba</strain>
    </source>
</reference>
<dbReference type="Proteomes" id="UP000759537">
    <property type="component" value="Unassembled WGS sequence"/>
</dbReference>
<accession>A0A9P5MTJ4</accession>
<evidence type="ECO:0000256" key="1">
    <source>
        <dbReference type="ARBA" id="ARBA00022630"/>
    </source>
</evidence>
<evidence type="ECO:0008006" key="6">
    <source>
        <dbReference type="Google" id="ProtNLM"/>
    </source>
</evidence>
<dbReference type="InterPro" id="IPR013785">
    <property type="entry name" value="Aldolase_TIM"/>
</dbReference>
<dbReference type="GO" id="GO:0018580">
    <property type="term" value="F:nitronate monooxygenase activity"/>
    <property type="evidence" value="ECO:0007669"/>
    <property type="project" value="InterPro"/>
</dbReference>
<dbReference type="InterPro" id="IPR004136">
    <property type="entry name" value="NMO"/>
</dbReference>
<dbReference type="PANTHER" id="PTHR32332:SF20">
    <property type="entry name" value="2-NITROPROPANE DIOXYGENASE-LIKE PROTEIN"/>
    <property type="match status" value="1"/>
</dbReference>
<keyword evidence="2" id="KW-0288">FMN</keyword>
<evidence type="ECO:0000313" key="4">
    <source>
        <dbReference type="EMBL" id="KAF8478213.1"/>
    </source>
</evidence>
<sequence>MIVTPVTKLLGIRVPIVQGGMQWVGVPSLAAAVSNAGGLGILTALTQPNPDALRDAIRETRRTTDKPFGVNITLLPTINPPDYEGFARAAVGEGVRIFETAGNNPKKLIAYLKGEGCIIIHKCTTIRHAKSAEKLGVDILSIDGFECAGHPGEEDVPGLVLLARAAQELKAPYLASGGIADSRGFVAALALGASGINMGTRFMCTIESPIHDRIKEKIVAASEQDTIHIFRTMHNTARVFKNKVSTEVVAIEQRPGAKFEDVRDLVSGQRGRQVYELGDPEYGIWSLGLAAGLIRDIPSCEDLVGRMEREAEEMMRGMSRHLKAKL</sequence>
<name>A0A9P5MTJ4_9AGAM</name>
<dbReference type="AlphaFoldDB" id="A0A9P5MTJ4"/>
<dbReference type="Gene3D" id="3.20.20.70">
    <property type="entry name" value="Aldolase class I"/>
    <property type="match status" value="1"/>
</dbReference>
<dbReference type="Pfam" id="PF03060">
    <property type="entry name" value="NMO"/>
    <property type="match status" value="1"/>
</dbReference>
<gene>
    <name evidence="4" type="ORF">DFH94DRAFT_754426</name>
</gene>
<organism evidence="4 5">
    <name type="scientific">Russula ochroleuca</name>
    <dbReference type="NCBI Taxonomy" id="152965"/>
    <lineage>
        <taxon>Eukaryota</taxon>
        <taxon>Fungi</taxon>
        <taxon>Dikarya</taxon>
        <taxon>Basidiomycota</taxon>
        <taxon>Agaricomycotina</taxon>
        <taxon>Agaricomycetes</taxon>
        <taxon>Russulales</taxon>
        <taxon>Russulaceae</taxon>
        <taxon>Russula</taxon>
    </lineage>
</organism>
<keyword evidence="5" id="KW-1185">Reference proteome</keyword>
<reference evidence="4" key="1">
    <citation type="submission" date="2019-10" db="EMBL/GenBank/DDBJ databases">
        <authorList>
            <consortium name="DOE Joint Genome Institute"/>
            <person name="Kuo A."/>
            <person name="Miyauchi S."/>
            <person name="Kiss E."/>
            <person name="Drula E."/>
            <person name="Kohler A."/>
            <person name="Sanchez-Garcia M."/>
            <person name="Andreopoulos B."/>
            <person name="Barry K.W."/>
            <person name="Bonito G."/>
            <person name="Buee M."/>
            <person name="Carver A."/>
            <person name="Chen C."/>
            <person name="Cichocki N."/>
            <person name="Clum A."/>
            <person name="Culley D."/>
            <person name="Crous P.W."/>
            <person name="Fauchery L."/>
            <person name="Girlanda M."/>
            <person name="Hayes R."/>
            <person name="Keri Z."/>
            <person name="LaButti K."/>
            <person name="Lipzen A."/>
            <person name="Lombard V."/>
            <person name="Magnuson J."/>
            <person name="Maillard F."/>
            <person name="Morin E."/>
            <person name="Murat C."/>
            <person name="Nolan M."/>
            <person name="Ohm R."/>
            <person name="Pangilinan J."/>
            <person name="Pereira M."/>
            <person name="Perotto S."/>
            <person name="Peter M."/>
            <person name="Riley R."/>
            <person name="Sitrit Y."/>
            <person name="Stielow B."/>
            <person name="Szollosi G."/>
            <person name="Zifcakova L."/>
            <person name="Stursova M."/>
            <person name="Spatafora J.W."/>
            <person name="Tedersoo L."/>
            <person name="Vaario L.-M."/>
            <person name="Yamada A."/>
            <person name="Yan M."/>
            <person name="Wang P."/>
            <person name="Xu J."/>
            <person name="Bruns T."/>
            <person name="Baldrian P."/>
            <person name="Vilgalys R."/>
            <person name="Henrissat B."/>
            <person name="Grigoriev I.V."/>
            <person name="Hibbett D."/>
            <person name="Nagy L.G."/>
            <person name="Martin F.M."/>
        </authorList>
    </citation>
    <scope>NUCLEOTIDE SEQUENCE</scope>
    <source>
        <strain evidence="4">Prilba</strain>
    </source>
</reference>
<protein>
    <recommendedName>
        <fullName evidence="6">Nitronate monooxygenase domain-containing protein</fullName>
    </recommendedName>
</protein>